<organism evidence="1 2">
    <name type="scientific">Emericella nidulans (strain FGSC A4 / ATCC 38163 / CBS 112.46 / NRRL 194 / M139)</name>
    <name type="common">Aspergillus nidulans</name>
    <dbReference type="NCBI Taxonomy" id="227321"/>
    <lineage>
        <taxon>Eukaryota</taxon>
        <taxon>Fungi</taxon>
        <taxon>Dikarya</taxon>
        <taxon>Ascomycota</taxon>
        <taxon>Pezizomycotina</taxon>
        <taxon>Eurotiomycetes</taxon>
        <taxon>Eurotiomycetidae</taxon>
        <taxon>Eurotiales</taxon>
        <taxon>Aspergillaceae</taxon>
        <taxon>Aspergillus</taxon>
        <taxon>Aspergillus subgen. Nidulantes</taxon>
    </lineage>
</organism>
<sequence>MATTGVVVTVQVSREYGWDYFGSDQESHRLRTNITVREPHDVDYHKP</sequence>
<accession>C8V069</accession>
<dbReference type="InParanoid" id="C8V069"/>
<proteinExistence type="predicted"/>
<gene>
    <name evidence="1" type="ORF">ANIA_11512</name>
</gene>
<dbReference type="GeneID" id="74897087"/>
<name>C8V069_EMENI</name>
<dbReference type="AlphaFoldDB" id="C8V069"/>
<dbReference type="EMBL" id="BN001301">
    <property type="protein sequence ID" value="CBF69418.1"/>
    <property type="molecule type" value="Genomic_DNA"/>
</dbReference>
<evidence type="ECO:0000313" key="1">
    <source>
        <dbReference type="EMBL" id="CBF69418.1"/>
    </source>
</evidence>
<keyword evidence="2" id="KW-1185">Reference proteome</keyword>
<evidence type="ECO:0000313" key="2">
    <source>
        <dbReference type="Proteomes" id="UP000000560"/>
    </source>
</evidence>
<protein>
    <submittedName>
        <fullName evidence="1">Uncharacterized protein</fullName>
    </submittedName>
</protein>
<dbReference type="KEGG" id="ani:ANIA_11512"/>
<dbReference type="HOGENOM" id="CLU_3175379_0_0_1"/>
<dbReference type="Proteomes" id="UP000000560">
    <property type="component" value="Chromosome I"/>
</dbReference>
<reference evidence="2" key="1">
    <citation type="journal article" date="2005" name="Nature">
        <title>Sequencing of Aspergillus nidulans and comparative analysis with A. fumigatus and A. oryzae.</title>
        <authorList>
            <person name="Galagan J.E."/>
            <person name="Calvo S.E."/>
            <person name="Cuomo C."/>
            <person name="Ma L.J."/>
            <person name="Wortman J.R."/>
            <person name="Batzoglou S."/>
            <person name="Lee S.I."/>
            <person name="Basturkmen M."/>
            <person name="Spevak C.C."/>
            <person name="Clutterbuck J."/>
            <person name="Kapitonov V."/>
            <person name="Jurka J."/>
            <person name="Scazzocchio C."/>
            <person name="Farman M."/>
            <person name="Butler J."/>
            <person name="Purcell S."/>
            <person name="Harris S."/>
            <person name="Braus G.H."/>
            <person name="Draht O."/>
            <person name="Busch S."/>
            <person name="D'Enfert C."/>
            <person name="Bouchier C."/>
            <person name="Goldman G.H."/>
            <person name="Bell-Pedersen D."/>
            <person name="Griffiths-Jones S."/>
            <person name="Doonan J.H."/>
            <person name="Yu J."/>
            <person name="Vienken K."/>
            <person name="Pain A."/>
            <person name="Freitag M."/>
            <person name="Selker E.U."/>
            <person name="Archer D.B."/>
            <person name="Penalva M.A."/>
            <person name="Oakley B.R."/>
            <person name="Momany M."/>
            <person name="Tanaka T."/>
            <person name="Kumagai T."/>
            <person name="Asai K."/>
            <person name="Machida M."/>
            <person name="Nierman W.C."/>
            <person name="Denning D.W."/>
            <person name="Caddick M."/>
            <person name="Hynes M."/>
            <person name="Paoletti M."/>
            <person name="Fischer R."/>
            <person name="Miller B."/>
            <person name="Dyer P."/>
            <person name="Sachs M.S."/>
            <person name="Osmani S.A."/>
            <person name="Birren B.W."/>
        </authorList>
    </citation>
    <scope>NUCLEOTIDE SEQUENCE [LARGE SCALE GENOMIC DNA]</scope>
    <source>
        <strain evidence="2">FGSC A4 / ATCC 38163 / CBS 112.46 / NRRL 194 / M139</strain>
    </source>
</reference>
<dbReference type="RefSeq" id="XP_050466919.1">
    <property type="nucleotide sequence ID" value="XM_050611716.1"/>
</dbReference>
<reference evidence="2" key="2">
    <citation type="journal article" date="2009" name="Fungal Genet. Biol.">
        <title>The 2008 update of the Aspergillus nidulans genome annotation: a community effort.</title>
        <authorList>
            <person name="Wortman J.R."/>
            <person name="Gilsenan J.M."/>
            <person name="Joardar V."/>
            <person name="Deegan J."/>
            <person name="Clutterbuck J."/>
            <person name="Andersen M.R."/>
            <person name="Archer D."/>
            <person name="Bencina M."/>
            <person name="Braus G."/>
            <person name="Coutinho P."/>
            <person name="von Dohren H."/>
            <person name="Doonan J."/>
            <person name="Driessen A.J."/>
            <person name="Durek P."/>
            <person name="Espeso E."/>
            <person name="Fekete E."/>
            <person name="Flipphi M."/>
            <person name="Estrada C.G."/>
            <person name="Geysens S."/>
            <person name="Goldman G."/>
            <person name="de Groot P.W."/>
            <person name="Hansen K."/>
            <person name="Harris S.D."/>
            <person name="Heinekamp T."/>
            <person name="Helmstaedt K."/>
            <person name="Henrissat B."/>
            <person name="Hofmann G."/>
            <person name="Homan T."/>
            <person name="Horio T."/>
            <person name="Horiuchi H."/>
            <person name="James S."/>
            <person name="Jones M."/>
            <person name="Karaffa L."/>
            <person name="Karanyi Z."/>
            <person name="Kato M."/>
            <person name="Keller N."/>
            <person name="Kelly D.E."/>
            <person name="Kiel J.A."/>
            <person name="Kim J.M."/>
            <person name="van der Klei I.J."/>
            <person name="Klis F.M."/>
            <person name="Kovalchuk A."/>
            <person name="Krasevec N."/>
            <person name="Kubicek C.P."/>
            <person name="Liu B."/>
            <person name="Maccabe A."/>
            <person name="Meyer V."/>
            <person name="Mirabito P."/>
            <person name="Miskei M."/>
            <person name="Mos M."/>
            <person name="Mullins J."/>
            <person name="Nelson D.R."/>
            <person name="Nielsen J."/>
            <person name="Oakley B.R."/>
            <person name="Osmani S.A."/>
            <person name="Pakula T."/>
            <person name="Paszewski A."/>
            <person name="Paulsen I."/>
            <person name="Pilsyk S."/>
            <person name="Pocsi I."/>
            <person name="Punt P.J."/>
            <person name="Ram A.F."/>
            <person name="Ren Q."/>
            <person name="Robellet X."/>
            <person name="Robson G."/>
            <person name="Seiboth B."/>
            <person name="van Solingen P."/>
            <person name="Specht T."/>
            <person name="Sun J."/>
            <person name="Taheri-Talesh N."/>
            <person name="Takeshita N."/>
            <person name="Ussery D."/>
            <person name="vanKuyk P.A."/>
            <person name="Visser H."/>
            <person name="van de Vondervoort P.J."/>
            <person name="de Vries R.P."/>
            <person name="Walton J."/>
            <person name="Xiang X."/>
            <person name="Xiong Y."/>
            <person name="Zeng A.P."/>
            <person name="Brandt B.W."/>
            <person name="Cornell M.J."/>
            <person name="van den Hondel C.A."/>
            <person name="Visser J."/>
            <person name="Oliver S.G."/>
            <person name="Turner G."/>
        </authorList>
    </citation>
    <scope>GENOME REANNOTATION</scope>
    <source>
        <strain evidence="2">FGSC A4 / ATCC 38163 / CBS 112.46 / NRRL 194 / M139</strain>
    </source>
</reference>